<gene>
    <name evidence="1" type="ORF">L6452_36102</name>
</gene>
<dbReference type="EMBL" id="CM042059">
    <property type="protein sequence ID" value="KAI3681312.1"/>
    <property type="molecule type" value="Genomic_DNA"/>
</dbReference>
<name>A0ACB8Y7I9_ARCLA</name>
<comment type="caution">
    <text evidence="1">The sequence shown here is derived from an EMBL/GenBank/DDBJ whole genome shotgun (WGS) entry which is preliminary data.</text>
</comment>
<organism evidence="1 2">
    <name type="scientific">Arctium lappa</name>
    <name type="common">Greater burdock</name>
    <name type="synonym">Lappa major</name>
    <dbReference type="NCBI Taxonomy" id="4217"/>
    <lineage>
        <taxon>Eukaryota</taxon>
        <taxon>Viridiplantae</taxon>
        <taxon>Streptophyta</taxon>
        <taxon>Embryophyta</taxon>
        <taxon>Tracheophyta</taxon>
        <taxon>Spermatophyta</taxon>
        <taxon>Magnoliopsida</taxon>
        <taxon>eudicotyledons</taxon>
        <taxon>Gunneridae</taxon>
        <taxon>Pentapetalae</taxon>
        <taxon>asterids</taxon>
        <taxon>campanulids</taxon>
        <taxon>Asterales</taxon>
        <taxon>Asteraceae</taxon>
        <taxon>Carduoideae</taxon>
        <taxon>Cardueae</taxon>
        <taxon>Arctiinae</taxon>
        <taxon>Arctium</taxon>
    </lineage>
</organism>
<evidence type="ECO:0000313" key="1">
    <source>
        <dbReference type="EMBL" id="KAI3681312.1"/>
    </source>
</evidence>
<protein>
    <submittedName>
        <fullName evidence="1">Uncharacterized protein</fullName>
    </submittedName>
</protein>
<keyword evidence="2" id="KW-1185">Reference proteome</keyword>
<dbReference type="Proteomes" id="UP001055879">
    <property type="component" value="Linkage Group LG13"/>
</dbReference>
<proteinExistence type="predicted"/>
<reference evidence="1 2" key="2">
    <citation type="journal article" date="2022" name="Mol. Ecol. Resour.">
        <title>The genomes of chicory, endive, great burdock and yacon provide insights into Asteraceae paleo-polyploidization history and plant inulin production.</title>
        <authorList>
            <person name="Fan W."/>
            <person name="Wang S."/>
            <person name="Wang H."/>
            <person name="Wang A."/>
            <person name="Jiang F."/>
            <person name="Liu H."/>
            <person name="Zhao H."/>
            <person name="Xu D."/>
            <person name="Zhang Y."/>
        </authorList>
    </citation>
    <scope>NUCLEOTIDE SEQUENCE [LARGE SCALE GENOMIC DNA]</scope>
    <source>
        <strain evidence="2">cv. Niubang</strain>
    </source>
</reference>
<evidence type="ECO:0000313" key="2">
    <source>
        <dbReference type="Proteomes" id="UP001055879"/>
    </source>
</evidence>
<accession>A0ACB8Y7I9</accession>
<reference evidence="2" key="1">
    <citation type="journal article" date="2022" name="Mol. Ecol. Resour.">
        <title>The genomes of chicory, endive, great burdock and yacon provide insights into Asteraceae palaeo-polyploidization history and plant inulin production.</title>
        <authorList>
            <person name="Fan W."/>
            <person name="Wang S."/>
            <person name="Wang H."/>
            <person name="Wang A."/>
            <person name="Jiang F."/>
            <person name="Liu H."/>
            <person name="Zhao H."/>
            <person name="Xu D."/>
            <person name="Zhang Y."/>
        </authorList>
    </citation>
    <scope>NUCLEOTIDE SEQUENCE [LARGE SCALE GENOMIC DNA]</scope>
    <source>
        <strain evidence="2">cv. Niubang</strain>
    </source>
</reference>
<sequence length="133" mass="15100">MDLITDLFNYRGETKQVSYVDSISEANNNHDGNDDFVSSNIEELGLGFEGGGGLRVFGIESNSNTEEPGHVNDQHNERIEIIDLNLEQKRRQRERDKERQLERPNESATITPPPPSSTSITTVDLHHHKECDR</sequence>